<dbReference type="InterPro" id="IPR036116">
    <property type="entry name" value="FN3_sf"/>
</dbReference>
<dbReference type="SUPFAM" id="SSF49265">
    <property type="entry name" value="Fibronectin type III"/>
    <property type="match status" value="2"/>
</dbReference>
<comment type="caution">
    <text evidence="2">The sequence shown here is derived from an EMBL/GenBank/DDBJ whole genome shotgun (WGS) entry which is preliminary data.</text>
</comment>
<name>A0A9D9DRJ4_9BACT</name>
<dbReference type="EMBL" id="JADIMZ010000088">
    <property type="protein sequence ID" value="MBO8432782.1"/>
    <property type="molecule type" value="Genomic_DNA"/>
</dbReference>
<dbReference type="Proteomes" id="UP000823612">
    <property type="component" value="Unassembled WGS sequence"/>
</dbReference>
<dbReference type="InterPro" id="IPR013783">
    <property type="entry name" value="Ig-like_fold"/>
</dbReference>
<evidence type="ECO:0000313" key="3">
    <source>
        <dbReference type="Proteomes" id="UP000823612"/>
    </source>
</evidence>
<protein>
    <submittedName>
        <fullName evidence="2">Gliding motility-associated C-terminal domain-containing protein</fullName>
    </submittedName>
</protein>
<keyword evidence="1" id="KW-0732">Signal</keyword>
<dbReference type="Pfam" id="PF13585">
    <property type="entry name" value="CHU_C"/>
    <property type="match status" value="1"/>
</dbReference>
<dbReference type="NCBIfam" id="TIGR04131">
    <property type="entry name" value="Bac_Flav_CTERM"/>
    <property type="match status" value="1"/>
</dbReference>
<feature type="signal peptide" evidence="1">
    <location>
        <begin position="1"/>
        <end position="26"/>
    </location>
</feature>
<dbReference type="Gene3D" id="2.60.40.10">
    <property type="entry name" value="Immunoglobulins"/>
    <property type="match status" value="2"/>
</dbReference>
<sequence length="861" mass="97376">MILKTGSCRALWVSIFVVLFCASLQATHQKAAELIVEHVSGYTYRARLYTYTFTQTDVDRPQLEIGWGDGTTSILNRSREVLLDNDTKFNYYEGTHTYAGPGSYTLYMEDPNRNSGVVNVPNSVLTFMYISTTITISPWLGDGNSSPVTTRRPVDDQACLGQRYEHNPAAYDPDGDSLSYKLIPCRGEGGESIPGFTYPAASDTFMIDSKSGTLVWDAPVAQGEYNAAILIEEWRNQIKIGDVTRDMQIIVRACDNRPPSIETWENCCVEAGQTLHIPVWLMDDGYNVLRLEAGGEVVEEGRSVGLNKVYSAPDSAYYVFYWNTSLDDSRQKDYVLYLRAEDDGDPSLSAVKVIGIKVMAPAPRFEESRVESEGFYLGWDSAGSARVSGYELYRRDFYQQEPYYDSCQVGLGDSAYQLIATLPADRLDYYDQDVVEGREYYYRLVARFQDGDRSKQSEPVCLRLPNSNALLTKVDVSVTDSLQGRVNLAWTAPRDLDSAWRGEYRLYGGISADSLSLKGVFPFAEEVLYQDTGLNTTRYRYFYQVAMDTHSGSLASSVYLRAEGRTHRVGLSWENRHPWLNYRYDVYRYEDSSGRFAYIGSTEADTYEDAGLEAGREYRYYVEAVGSYATGDMPDTLYNRSNQVAAWVMEGEPCQPWLALESSSCDPLSNTLVWDFDSLWIFTGRADSAFGSDQREECEASVAYYEVYRKQAVEQEYEWVATVEGTEYVDNDPGSLFCWYYVQGVNESETEGAPSNEVFADNWNCFSFELPDVFTPNGDTYNETWTAMEPLHIEHFRIKVVNRWGVTVFSSSDPEFSWNGQVNNTGAACPDGAYFYMAEFEVRAEGRTFKKVQSGSVSILR</sequence>
<organism evidence="2 3">
    <name type="scientific">Candidatus Pullibacteroides excrementavium</name>
    <dbReference type="NCBI Taxonomy" id="2840905"/>
    <lineage>
        <taxon>Bacteria</taxon>
        <taxon>Pseudomonadati</taxon>
        <taxon>Bacteroidota</taxon>
        <taxon>Bacteroidia</taxon>
        <taxon>Bacteroidales</taxon>
        <taxon>Candidatus Pullibacteroides</taxon>
    </lineage>
</organism>
<accession>A0A9D9DRJ4</accession>
<feature type="chain" id="PRO_5039440363" evidence="1">
    <location>
        <begin position="27"/>
        <end position="861"/>
    </location>
</feature>
<reference evidence="2" key="2">
    <citation type="journal article" date="2021" name="PeerJ">
        <title>Extensive microbial diversity within the chicken gut microbiome revealed by metagenomics and culture.</title>
        <authorList>
            <person name="Gilroy R."/>
            <person name="Ravi A."/>
            <person name="Getino M."/>
            <person name="Pursley I."/>
            <person name="Horton D.L."/>
            <person name="Alikhan N.F."/>
            <person name="Baker D."/>
            <person name="Gharbi K."/>
            <person name="Hall N."/>
            <person name="Watson M."/>
            <person name="Adriaenssens E.M."/>
            <person name="Foster-Nyarko E."/>
            <person name="Jarju S."/>
            <person name="Secka A."/>
            <person name="Antonio M."/>
            <person name="Oren A."/>
            <person name="Chaudhuri R.R."/>
            <person name="La Ragione R."/>
            <person name="Hildebrand F."/>
            <person name="Pallen M.J."/>
        </authorList>
    </citation>
    <scope>NUCLEOTIDE SEQUENCE</scope>
    <source>
        <strain evidence="2">2889</strain>
    </source>
</reference>
<reference evidence="2" key="1">
    <citation type="submission" date="2020-10" db="EMBL/GenBank/DDBJ databases">
        <authorList>
            <person name="Gilroy R."/>
        </authorList>
    </citation>
    <scope>NUCLEOTIDE SEQUENCE</scope>
    <source>
        <strain evidence="2">2889</strain>
    </source>
</reference>
<evidence type="ECO:0000313" key="2">
    <source>
        <dbReference type="EMBL" id="MBO8432782.1"/>
    </source>
</evidence>
<gene>
    <name evidence="2" type="ORF">IAB08_05765</name>
</gene>
<proteinExistence type="predicted"/>
<dbReference type="AlphaFoldDB" id="A0A9D9DRJ4"/>
<evidence type="ECO:0000256" key="1">
    <source>
        <dbReference type="SAM" id="SignalP"/>
    </source>
</evidence>
<dbReference type="InterPro" id="IPR026341">
    <property type="entry name" value="T9SS_type_B"/>
</dbReference>